<feature type="compositionally biased region" description="Basic and acidic residues" evidence="1">
    <location>
        <begin position="50"/>
        <end position="65"/>
    </location>
</feature>
<dbReference type="EMBL" id="AAGARW010000042">
    <property type="protein sequence ID" value="EBL9425739.1"/>
    <property type="molecule type" value="Genomic_DNA"/>
</dbReference>
<proteinExistence type="predicted"/>
<dbReference type="AlphaFoldDB" id="A0A5T5AGP9"/>
<protein>
    <submittedName>
        <fullName evidence="2">Uncharacterized protein</fullName>
    </submittedName>
</protein>
<feature type="region of interest" description="Disordered" evidence="1">
    <location>
        <begin position="48"/>
        <end position="78"/>
    </location>
</feature>
<name>A0A5T5AGP9_SALER</name>
<gene>
    <name evidence="2" type="ORF">DOG38_27325</name>
</gene>
<comment type="caution">
    <text evidence="2">The sequence shown here is derived from an EMBL/GenBank/DDBJ whole genome shotgun (WGS) entry which is preliminary data.</text>
</comment>
<accession>A0A5T5AGP9</accession>
<organism evidence="2">
    <name type="scientific">Salmonella enterica</name>
    <name type="common">Salmonella choleraesuis</name>
    <dbReference type="NCBI Taxonomy" id="28901"/>
    <lineage>
        <taxon>Bacteria</taxon>
        <taxon>Pseudomonadati</taxon>
        <taxon>Pseudomonadota</taxon>
        <taxon>Gammaproteobacteria</taxon>
        <taxon>Enterobacterales</taxon>
        <taxon>Enterobacteriaceae</taxon>
        <taxon>Salmonella</taxon>
    </lineage>
</organism>
<evidence type="ECO:0000256" key="1">
    <source>
        <dbReference type="SAM" id="MobiDB-lite"/>
    </source>
</evidence>
<reference evidence="2" key="1">
    <citation type="submission" date="2018-06" db="EMBL/GenBank/DDBJ databases">
        <authorList>
            <consortium name="PulseNet: The National Subtyping Network for Foodborne Disease Surveillance"/>
            <person name="Tarr C.L."/>
            <person name="Trees E."/>
            <person name="Katz L.S."/>
            <person name="Carleton-Romer H.A."/>
            <person name="Stroika S."/>
            <person name="Kucerova Z."/>
            <person name="Roache K.F."/>
            <person name="Sabol A.L."/>
            <person name="Besser J."/>
            <person name="Gerner-Smidt P."/>
        </authorList>
    </citation>
    <scope>NUCLEOTIDE SEQUENCE</scope>
    <source>
        <strain evidence="2">PNUSAS042743</strain>
    </source>
</reference>
<sequence>MTRLTNLTPAEKKFIDDAIAAAEHAAGKKLNQPNRHIVLNRARAQIESQRYADRQRALREDERQQSDFAWSRPRAPRR</sequence>
<evidence type="ECO:0000313" key="2">
    <source>
        <dbReference type="EMBL" id="EBL9425739.1"/>
    </source>
</evidence>